<evidence type="ECO:0000313" key="2">
    <source>
        <dbReference type="Proteomes" id="UP001597343"/>
    </source>
</evidence>
<gene>
    <name evidence="1" type="ORF">ACFSOY_19525</name>
</gene>
<organism evidence="1 2">
    <name type="scientific">Tumebacillus lipolyticus</name>
    <dbReference type="NCBI Taxonomy" id="1280370"/>
    <lineage>
        <taxon>Bacteria</taxon>
        <taxon>Bacillati</taxon>
        <taxon>Bacillota</taxon>
        <taxon>Bacilli</taxon>
        <taxon>Bacillales</taxon>
        <taxon>Alicyclobacillaceae</taxon>
        <taxon>Tumebacillus</taxon>
    </lineage>
</organism>
<name>A0ABW5A237_9BACL</name>
<keyword evidence="2" id="KW-1185">Reference proteome</keyword>
<sequence length="96" mass="10843">MPAVLEKKSLSTSGSAVASARPLAGLELDDTQEQMLLSIAREHCKLVLEHGKANASVQRRQQIREEIQSLRSMRDDLFAEWRRDAKNELRLVSLSQ</sequence>
<comment type="caution">
    <text evidence="1">The sequence shown here is derived from an EMBL/GenBank/DDBJ whole genome shotgun (WGS) entry which is preliminary data.</text>
</comment>
<protein>
    <submittedName>
        <fullName evidence="1">Uncharacterized protein</fullName>
    </submittedName>
</protein>
<dbReference type="Proteomes" id="UP001597343">
    <property type="component" value="Unassembled WGS sequence"/>
</dbReference>
<evidence type="ECO:0000313" key="1">
    <source>
        <dbReference type="EMBL" id="MFD2172158.1"/>
    </source>
</evidence>
<proteinExistence type="predicted"/>
<accession>A0ABW5A237</accession>
<dbReference type="EMBL" id="JBHUIO010000012">
    <property type="protein sequence ID" value="MFD2172158.1"/>
    <property type="molecule type" value="Genomic_DNA"/>
</dbReference>
<reference evidence="2" key="1">
    <citation type="journal article" date="2019" name="Int. J. Syst. Evol. Microbiol.">
        <title>The Global Catalogue of Microorganisms (GCM) 10K type strain sequencing project: providing services to taxonomists for standard genome sequencing and annotation.</title>
        <authorList>
            <consortium name="The Broad Institute Genomics Platform"/>
            <consortium name="The Broad Institute Genome Sequencing Center for Infectious Disease"/>
            <person name="Wu L."/>
            <person name="Ma J."/>
        </authorList>
    </citation>
    <scope>NUCLEOTIDE SEQUENCE [LARGE SCALE GENOMIC DNA]</scope>
    <source>
        <strain evidence="2">CGMCC 1.13574</strain>
    </source>
</reference>
<dbReference type="RefSeq" id="WP_386049547.1">
    <property type="nucleotide sequence ID" value="NZ_JBHUIO010000012.1"/>
</dbReference>